<reference evidence="1" key="1">
    <citation type="journal article" date="2020" name="Nature">
        <title>Giant virus diversity and host interactions through global metagenomics.</title>
        <authorList>
            <person name="Schulz F."/>
            <person name="Roux S."/>
            <person name="Paez-Espino D."/>
            <person name="Jungbluth S."/>
            <person name="Walsh D.A."/>
            <person name="Denef V.J."/>
            <person name="McMahon K.D."/>
            <person name="Konstantinidis K.T."/>
            <person name="Eloe-Fadrosh E.A."/>
            <person name="Kyrpides N.C."/>
            <person name="Woyke T."/>
        </authorList>
    </citation>
    <scope>NUCLEOTIDE SEQUENCE</scope>
    <source>
        <strain evidence="1">GVMAG-M-3300023184-121</strain>
    </source>
</reference>
<dbReference type="AlphaFoldDB" id="A0A6C0HK03"/>
<accession>A0A6C0HK03</accession>
<name>A0A6C0HK03_9ZZZZ</name>
<proteinExistence type="predicted"/>
<sequence>MIELIVLFIGILIMILLIQQGTISVEAFDAPFLTSCPTGYKIIRQSDGTTLCCDGEIAGSMCLGKNQCVLNGSSSSTIPQCAAIVQQANQTKAENQCPSSRSTYFEDSMKKIKGCTDGPLTPQMNAPLHKEQPICSIYDNLDDNYTSMDSCLNQKDMEDYPCFGLNCTKQLIQPAKKKPVLLSVSFADVNGVPHVAYTRASMERYLDATKPNWRDKGMDTSKNIAVAEVAKAYYMDRTMSKEDIMM</sequence>
<evidence type="ECO:0000313" key="1">
    <source>
        <dbReference type="EMBL" id="QHT80700.1"/>
    </source>
</evidence>
<protein>
    <submittedName>
        <fullName evidence="1">Uncharacterized protein</fullName>
    </submittedName>
</protein>
<organism evidence="1">
    <name type="scientific">viral metagenome</name>
    <dbReference type="NCBI Taxonomy" id="1070528"/>
    <lineage>
        <taxon>unclassified sequences</taxon>
        <taxon>metagenomes</taxon>
        <taxon>organismal metagenomes</taxon>
    </lineage>
</organism>
<dbReference type="EMBL" id="MN739974">
    <property type="protein sequence ID" value="QHT80700.1"/>
    <property type="molecule type" value="Genomic_DNA"/>
</dbReference>